<evidence type="ECO:0000256" key="2">
    <source>
        <dbReference type="ARBA" id="ARBA00022692"/>
    </source>
</evidence>
<organism evidence="6 7">
    <name type="scientific">Massilia atriviolacea</name>
    <dbReference type="NCBI Taxonomy" id="2495579"/>
    <lineage>
        <taxon>Bacteria</taxon>
        <taxon>Pseudomonadati</taxon>
        <taxon>Pseudomonadota</taxon>
        <taxon>Betaproteobacteria</taxon>
        <taxon>Burkholderiales</taxon>
        <taxon>Oxalobacteraceae</taxon>
        <taxon>Telluria group</taxon>
        <taxon>Massilia</taxon>
    </lineage>
</organism>
<dbReference type="EMBL" id="RXLQ01000004">
    <property type="protein sequence ID" value="RSZ59201.1"/>
    <property type="molecule type" value="Genomic_DNA"/>
</dbReference>
<keyword evidence="2" id="KW-0812">Transmembrane</keyword>
<keyword evidence="1" id="KW-1134">Transmembrane beta strand</keyword>
<protein>
    <submittedName>
        <fullName evidence="6">ShlB/FhaC/HecB family hemolysin secretion/activation protein</fullName>
    </submittedName>
</protein>
<dbReference type="Pfam" id="PF03865">
    <property type="entry name" value="ShlB"/>
    <property type="match status" value="1"/>
</dbReference>
<sequence length="586" mass="60836">MTSHRSNQPQQGINVNKRLTTDSIALGILLAPALAFGQATPDAGRILESTRPPALIAPPATGPRVLPDAAPLPAAAQAGEQRVQVNGFTFAGVSAFPEAALRALLAPYAGRALNFAELNQAAASVTAYYRARGYFLASAYLPAQDLAQGQVRLQVLEGRVSGVAIVPDASVRLAPALARRYVDALVKPGMPVDEAALERALLLTQDLPGIGARAELGPGAALGESAIDIALSEGPLLNGNVGLDNSSNRYTGRMRATGGVNLNDLAGSGSQLSLQLASTGSDFNYARLGAVLPVGAAGTRVGLAYSGLRYRLGADFASLQARGTANVAQLLVMHPLLRSRYTSVQLRGGFEDKRFVNRANGVQTSDKQVRVLPLALSMTRQDQLYGGGVSSATLEVTPGRVDLSANAASQAADAAGPRSEGSFTRANYALGRVQRIAGAATLMASVSGQLASKNLEAGEKMSLGGPDRVRAYPAGEASGDEGHVLALEARYELAAWKADVGAFFDYGRIRLNRELYPNALAAGGPGNSYDLKGVGVGIHWRAAGNASVRLQVASKIGSNPARNASGKDADGSGSRTRAWLQVAAYF</sequence>
<dbReference type="GO" id="GO:0008320">
    <property type="term" value="F:protein transmembrane transporter activity"/>
    <property type="evidence" value="ECO:0007669"/>
    <property type="project" value="TreeGrafter"/>
</dbReference>
<evidence type="ECO:0000259" key="5">
    <source>
        <dbReference type="Pfam" id="PF08479"/>
    </source>
</evidence>
<feature type="domain" description="Polypeptide-transport-associated ShlB-type" evidence="5">
    <location>
        <begin position="84"/>
        <end position="158"/>
    </location>
</feature>
<evidence type="ECO:0000256" key="1">
    <source>
        <dbReference type="ARBA" id="ARBA00022452"/>
    </source>
</evidence>
<accession>A0A430HNX8</accession>
<dbReference type="Gene3D" id="3.10.20.310">
    <property type="entry name" value="membrane protein fhac"/>
    <property type="match status" value="1"/>
</dbReference>
<dbReference type="Proteomes" id="UP000278085">
    <property type="component" value="Unassembled WGS sequence"/>
</dbReference>
<keyword evidence="3" id="KW-0998">Cell outer membrane</keyword>
<reference evidence="6 7" key="1">
    <citation type="submission" date="2018-12" db="EMBL/GenBank/DDBJ databases">
        <authorList>
            <person name="Yang E."/>
        </authorList>
    </citation>
    <scope>NUCLEOTIDE SEQUENCE [LARGE SCALE GENOMIC DNA]</scope>
    <source>
        <strain evidence="6 7">SOD</strain>
    </source>
</reference>
<dbReference type="GO" id="GO:0098046">
    <property type="term" value="C:type V protein secretion system complex"/>
    <property type="evidence" value="ECO:0007669"/>
    <property type="project" value="TreeGrafter"/>
</dbReference>
<evidence type="ECO:0000313" key="7">
    <source>
        <dbReference type="Proteomes" id="UP000278085"/>
    </source>
</evidence>
<evidence type="ECO:0000313" key="6">
    <source>
        <dbReference type="EMBL" id="RSZ59201.1"/>
    </source>
</evidence>
<dbReference type="PANTHER" id="PTHR34597:SF1">
    <property type="entry name" value="HEME_HEMOPEXIN TRANSPORTER PROTEIN HUXB"/>
    <property type="match status" value="1"/>
</dbReference>
<evidence type="ECO:0000259" key="4">
    <source>
        <dbReference type="Pfam" id="PF03865"/>
    </source>
</evidence>
<dbReference type="Gene3D" id="2.40.160.50">
    <property type="entry name" value="membrane protein fhac: a member of the omp85/tpsb transporter family"/>
    <property type="match status" value="1"/>
</dbReference>
<dbReference type="InterPro" id="IPR013686">
    <property type="entry name" value="Polypept-transport_assoc_ShlB"/>
</dbReference>
<dbReference type="AlphaFoldDB" id="A0A430HNX8"/>
<dbReference type="GO" id="GO:0046819">
    <property type="term" value="P:protein secretion by the type V secretion system"/>
    <property type="evidence" value="ECO:0007669"/>
    <property type="project" value="TreeGrafter"/>
</dbReference>
<dbReference type="InterPro" id="IPR005565">
    <property type="entry name" value="Hemolysn_activator_HlyB_C"/>
</dbReference>
<name>A0A430HNX8_9BURK</name>
<feature type="domain" description="Haemolysin activator HlyB C-terminal" evidence="4">
    <location>
        <begin position="223"/>
        <end position="519"/>
    </location>
</feature>
<dbReference type="PANTHER" id="PTHR34597">
    <property type="entry name" value="SLR1661 PROTEIN"/>
    <property type="match status" value="1"/>
</dbReference>
<dbReference type="Pfam" id="PF08479">
    <property type="entry name" value="POTRA_2"/>
    <property type="match status" value="1"/>
</dbReference>
<dbReference type="InterPro" id="IPR051544">
    <property type="entry name" value="TPS_OM_transporter"/>
</dbReference>
<proteinExistence type="predicted"/>
<keyword evidence="7" id="KW-1185">Reference proteome</keyword>
<dbReference type="OrthoDB" id="572300at2"/>
<evidence type="ECO:0000256" key="3">
    <source>
        <dbReference type="ARBA" id="ARBA00023237"/>
    </source>
</evidence>
<keyword evidence="1" id="KW-0472">Membrane</keyword>
<gene>
    <name evidence="6" type="ORF">EJB06_08400</name>
</gene>
<comment type="caution">
    <text evidence="6">The sequence shown here is derived from an EMBL/GenBank/DDBJ whole genome shotgun (WGS) entry which is preliminary data.</text>
</comment>